<dbReference type="AlphaFoldDB" id="A0A1J1HJ21"/>
<proteinExistence type="predicted"/>
<dbReference type="OrthoDB" id="7765233at2759"/>
<dbReference type="STRING" id="568069.A0A1J1HJ21"/>
<accession>A0A1J1HJ21</accession>
<keyword evidence="3" id="KW-1185">Reference proteome</keyword>
<protein>
    <submittedName>
        <fullName evidence="2">CLUMA_CG001359, isoform A</fullName>
    </submittedName>
</protein>
<evidence type="ECO:0000313" key="3">
    <source>
        <dbReference type="Proteomes" id="UP000183832"/>
    </source>
</evidence>
<dbReference type="EMBL" id="CVRI01000004">
    <property type="protein sequence ID" value="CRK87562.1"/>
    <property type="molecule type" value="Genomic_DNA"/>
</dbReference>
<feature type="region of interest" description="Disordered" evidence="1">
    <location>
        <begin position="152"/>
        <end position="171"/>
    </location>
</feature>
<evidence type="ECO:0000256" key="1">
    <source>
        <dbReference type="SAM" id="MobiDB-lite"/>
    </source>
</evidence>
<sequence>MLSSTKKKIQANSAANVEQPSTSKSGNLQDSDNLLKGKINKQKSSSEEHESCQEIAEGNCLVAKGEKSDGRINTPKKRFFDLKRTAESASNKISSISPTRFALSLTPKLRRKSAINHKLSQLEQQSNLFIRDGFEQQINNQEGQRDVISIENSSSACTEQQESSAQGKKNKKSSLISTFSFKTSPSALNKNDDDTMKRNLNPKTNFKILCKNFSKDSKQKVLETTTTGNETFPNYEEINILNENEDEDENDNGSKRVNLITNVVADVLNDNTKSNCDETVDISSLLSSTKMESSENFQSELNKAKDGNCGEMLSKAEFNANLFKNIPVRPRKGQVPHMENYCLFDPSVDFCNEKETRKYFPSLNFSPKKFHNFHVVQEKNLCKQQLKCNEVEESNSHHNYYEIDPEMLAQDEAAAASSFDRHDNEANPLSKLTEASLSRKSSSSSSCDYPQFNSVLETTPSSTFTIESTDDNESNAYEKSSYGCVAKLNSRVFETINQTKDGSESVMKTSNVVTATGTKKKSPPFERIVKQMSRNLQISTDNNANQQQTTTMMVKGKSNKINLAFCSENVLFDPLRSSHSLPQLQNIALQREKLSDGDYNIEINNRTTIHLKRNLRNVRPMSSESLDSGFTTPSPPNETLSIQSQNASNADNKQIVNLNSIGKDLATNESCMLKECENVQQLIEVSLNRM</sequence>
<dbReference type="Proteomes" id="UP000183832">
    <property type="component" value="Unassembled WGS sequence"/>
</dbReference>
<feature type="region of interest" description="Disordered" evidence="1">
    <location>
        <begin position="1"/>
        <end position="52"/>
    </location>
</feature>
<name>A0A1J1HJ21_9DIPT</name>
<feature type="region of interest" description="Disordered" evidence="1">
    <location>
        <begin position="622"/>
        <end position="648"/>
    </location>
</feature>
<evidence type="ECO:0000313" key="2">
    <source>
        <dbReference type="EMBL" id="CRK87562.1"/>
    </source>
</evidence>
<reference evidence="2 3" key="1">
    <citation type="submission" date="2015-04" db="EMBL/GenBank/DDBJ databases">
        <authorList>
            <person name="Syromyatnikov M.Y."/>
            <person name="Popov V.N."/>
        </authorList>
    </citation>
    <scope>NUCLEOTIDE SEQUENCE [LARGE SCALE GENOMIC DNA]</scope>
</reference>
<feature type="compositionally biased region" description="Polar residues" evidence="1">
    <location>
        <begin position="10"/>
        <end position="32"/>
    </location>
</feature>
<gene>
    <name evidence="2" type="ORF">CLUMA_CG001359</name>
</gene>
<organism evidence="2 3">
    <name type="scientific">Clunio marinus</name>
    <dbReference type="NCBI Taxonomy" id="568069"/>
    <lineage>
        <taxon>Eukaryota</taxon>
        <taxon>Metazoa</taxon>
        <taxon>Ecdysozoa</taxon>
        <taxon>Arthropoda</taxon>
        <taxon>Hexapoda</taxon>
        <taxon>Insecta</taxon>
        <taxon>Pterygota</taxon>
        <taxon>Neoptera</taxon>
        <taxon>Endopterygota</taxon>
        <taxon>Diptera</taxon>
        <taxon>Nematocera</taxon>
        <taxon>Chironomoidea</taxon>
        <taxon>Chironomidae</taxon>
        <taxon>Clunio</taxon>
    </lineage>
</organism>